<dbReference type="InterPro" id="IPR003754">
    <property type="entry name" value="4pyrrol_synth_uPrphyn_synth"/>
</dbReference>
<evidence type="ECO:0000313" key="12">
    <source>
        <dbReference type="Proteomes" id="UP000073601"/>
    </source>
</evidence>
<protein>
    <recommendedName>
        <fullName evidence="7 9">Uroporphyrinogen-III synthase</fullName>
        <ecNumber evidence="3 9">4.2.1.75</ecNumber>
    </recommendedName>
</protein>
<dbReference type="CDD" id="cd06578">
    <property type="entry name" value="HemD"/>
    <property type="match status" value="1"/>
</dbReference>
<dbReference type="Pfam" id="PF02602">
    <property type="entry name" value="HEM4"/>
    <property type="match status" value="1"/>
</dbReference>
<comment type="pathway">
    <text evidence="1 9">Porphyrin-containing compound metabolism; protoporphyrin-IX biosynthesis; coproporphyrinogen-III from 5-aminolevulinate: step 3/4.</text>
</comment>
<gene>
    <name evidence="11" type="primary">hemD</name>
    <name evidence="11" type="ORF">GMA8713_01980</name>
</gene>
<feature type="domain" description="Tetrapyrrole biosynthesis uroporphyrinogen III synthase" evidence="10">
    <location>
        <begin position="14"/>
        <end position="236"/>
    </location>
</feature>
<dbReference type="UniPathway" id="UPA00251">
    <property type="reaction ID" value="UER00320"/>
</dbReference>
<dbReference type="Proteomes" id="UP000073601">
    <property type="component" value="Unassembled WGS sequence"/>
</dbReference>
<dbReference type="EMBL" id="FIZY01000015">
    <property type="protein sequence ID" value="CZF81805.1"/>
    <property type="molecule type" value="Genomic_DNA"/>
</dbReference>
<dbReference type="InterPro" id="IPR036108">
    <property type="entry name" value="4pyrrol_syn_uPrphyn_synt_sf"/>
</dbReference>
<dbReference type="PANTHER" id="PTHR38042:SF1">
    <property type="entry name" value="UROPORPHYRINOGEN-III SYNTHASE, CHLOROPLASTIC"/>
    <property type="match status" value="1"/>
</dbReference>
<dbReference type="EC" id="4.2.1.75" evidence="3 9"/>
<dbReference type="SUPFAM" id="SSF69618">
    <property type="entry name" value="HemD-like"/>
    <property type="match status" value="1"/>
</dbReference>
<evidence type="ECO:0000256" key="7">
    <source>
        <dbReference type="ARBA" id="ARBA00040167"/>
    </source>
</evidence>
<keyword evidence="4 9" id="KW-0456">Lyase</keyword>
<dbReference type="GO" id="GO:0006782">
    <property type="term" value="P:protoporphyrinogen IX biosynthetic process"/>
    <property type="evidence" value="ECO:0007669"/>
    <property type="project" value="UniProtKB-UniRule"/>
</dbReference>
<keyword evidence="12" id="KW-1185">Reference proteome</keyword>
<dbReference type="InterPro" id="IPR039793">
    <property type="entry name" value="UROS/Hem4"/>
</dbReference>
<evidence type="ECO:0000313" key="11">
    <source>
        <dbReference type="EMBL" id="CZF81805.1"/>
    </source>
</evidence>
<comment type="catalytic activity">
    <reaction evidence="8 9">
        <text>hydroxymethylbilane = uroporphyrinogen III + H2O</text>
        <dbReference type="Rhea" id="RHEA:18965"/>
        <dbReference type="ChEBI" id="CHEBI:15377"/>
        <dbReference type="ChEBI" id="CHEBI:57308"/>
        <dbReference type="ChEBI" id="CHEBI:57845"/>
        <dbReference type="EC" id="4.2.1.75"/>
    </reaction>
</comment>
<dbReference type="PANTHER" id="PTHR38042">
    <property type="entry name" value="UROPORPHYRINOGEN-III SYNTHASE, CHLOROPLASTIC"/>
    <property type="match status" value="1"/>
</dbReference>
<keyword evidence="5 9" id="KW-0627">Porphyrin biosynthesis</keyword>
<evidence type="ECO:0000256" key="3">
    <source>
        <dbReference type="ARBA" id="ARBA00013109"/>
    </source>
</evidence>
<evidence type="ECO:0000256" key="1">
    <source>
        <dbReference type="ARBA" id="ARBA00004772"/>
    </source>
</evidence>
<evidence type="ECO:0000256" key="5">
    <source>
        <dbReference type="ARBA" id="ARBA00023244"/>
    </source>
</evidence>
<dbReference type="Gene3D" id="3.40.50.10090">
    <property type="match status" value="2"/>
</dbReference>
<reference evidence="12" key="1">
    <citation type="submission" date="2016-02" db="EMBL/GenBank/DDBJ databases">
        <authorList>
            <person name="Rodrigo-Torres Lidia"/>
            <person name="Arahal R.David."/>
        </authorList>
    </citation>
    <scope>NUCLEOTIDE SEQUENCE [LARGE SCALE GENOMIC DNA]</scope>
    <source>
        <strain evidence="12">CECT 8713</strain>
    </source>
</reference>
<sequence length="257" mass="28259">MTVLVVRPAPACYELAETLNQSGIKALPAPLLSFSAGNDLPSLTHSLNTLPPHSVVVAVSPRAIEYAHQQLQDENASWRDDLHYVAVGEKTAQVWKAKSSVDSIQPPTEDSEGMVSLSVFEKPESLQVVILRGNGGRALLGDTLTNHGAKVRYFEAYQRHWTSESLSSLAMQWRAENVDTLVITSGEQLSLLCQTISECDQQWLRECHILVPSKRIYNQAIGLGFNAISCVNSASNHALFHALNEMINSGHSDDRQQ</sequence>
<evidence type="ECO:0000256" key="8">
    <source>
        <dbReference type="ARBA" id="ARBA00048617"/>
    </source>
</evidence>
<comment type="function">
    <text evidence="6 9">Catalyzes cyclization of the linear tetrapyrrole, hydroxymethylbilane, to the macrocyclic uroporphyrinogen III.</text>
</comment>
<evidence type="ECO:0000256" key="6">
    <source>
        <dbReference type="ARBA" id="ARBA00037589"/>
    </source>
</evidence>
<name>A0A128F5M0_9GAMM</name>
<evidence type="ECO:0000256" key="2">
    <source>
        <dbReference type="ARBA" id="ARBA00008133"/>
    </source>
</evidence>
<proteinExistence type="inferred from homology"/>
<comment type="similarity">
    <text evidence="2 9">Belongs to the uroporphyrinogen-III synthase family.</text>
</comment>
<dbReference type="RefSeq" id="WP_062708624.1">
    <property type="nucleotide sequence ID" value="NZ_CAWRCI010000015.1"/>
</dbReference>
<dbReference type="GO" id="GO:0006780">
    <property type="term" value="P:uroporphyrinogen III biosynthetic process"/>
    <property type="evidence" value="ECO:0007669"/>
    <property type="project" value="UniProtKB-UniRule"/>
</dbReference>
<organism evidence="11 12">
    <name type="scientific">Grimontia marina</name>
    <dbReference type="NCBI Taxonomy" id="646534"/>
    <lineage>
        <taxon>Bacteria</taxon>
        <taxon>Pseudomonadati</taxon>
        <taxon>Pseudomonadota</taxon>
        <taxon>Gammaproteobacteria</taxon>
        <taxon>Vibrionales</taxon>
        <taxon>Vibrionaceae</taxon>
        <taxon>Grimontia</taxon>
    </lineage>
</organism>
<dbReference type="AlphaFoldDB" id="A0A128F5M0"/>
<dbReference type="OrthoDB" id="9787650at2"/>
<accession>A0A128F5M0</accession>
<evidence type="ECO:0000259" key="10">
    <source>
        <dbReference type="Pfam" id="PF02602"/>
    </source>
</evidence>
<dbReference type="GO" id="GO:0004852">
    <property type="term" value="F:uroporphyrinogen-III synthase activity"/>
    <property type="evidence" value="ECO:0007669"/>
    <property type="project" value="UniProtKB-UniRule"/>
</dbReference>
<evidence type="ECO:0000256" key="4">
    <source>
        <dbReference type="ARBA" id="ARBA00023239"/>
    </source>
</evidence>
<evidence type="ECO:0000256" key="9">
    <source>
        <dbReference type="RuleBase" id="RU366031"/>
    </source>
</evidence>